<gene>
    <name evidence="1" type="ORF">FO442_18070</name>
</gene>
<proteinExistence type="predicted"/>
<comment type="caution">
    <text evidence="1">The sequence shown here is derived from an EMBL/GenBank/DDBJ whole genome shotgun (WGS) entry which is preliminary data.</text>
</comment>
<reference evidence="1 2" key="1">
    <citation type="submission" date="2019-07" db="EMBL/GenBank/DDBJ databases">
        <authorList>
            <person name="Huq M.A."/>
        </authorList>
    </citation>
    <scope>NUCLEOTIDE SEQUENCE [LARGE SCALE GENOMIC DNA]</scope>
    <source>
        <strain evidence="1 2">MAH-3</strain>
    </source>
</reference>
<sequence>MKTNIILLIQDDIKISRLIGVLENLDISAGSYYLGNVTVIFSLMGISNTEANQEFYQLLIEKADDLENYRTPKALMELAEEVYGKLGELS</sequence>
<accession>A0A556MGR3</accession>
<dbReference type="AlphaFoldDB" id="A0A556MGR3"/>
<keyword evidence="2" id="KW-1185">Reference proteome</keyword>
<protein>
    <submittedName>
        <fullName evidence="1">Uncharacterized protein</fullName>
    </submittedName>
</protein>
<name>A0A556MGR3_9FLAO</name>
<dbReference type="EMBL" id="VLPL01000012">
    <property type="protein sequence ID" value="TSJ39080.1"/>
    <property type="molecule type" value="Genomic_DNA"/>
</dbReference>
<evidence type="ECO:0000313" key="1">
    <source>
        <dbReference type="EMBL" id="TSJ39080.1"/>
    </source>
</evidence>
<dbReference type="RefSeq" id="WP_144334619.1">
    <property type="nucleotide sequence ID" value="NZ_VLPL01000012.1"/>
</dbReference>
<organism evidence="1 2">
    <name type="scientific">Fluviicola chungangensis</name>
    <dbReference type="NCBI Taxonomy" id="2597671"/>
    <lineage>
        <taxon>Bacteria</taxon>
        <taxon>Pseudomonadati</taxon>
        <taxon>Bacteroidota</taxon>
        <taxon>Flavobacteriia</taxon>
        <taxon>Flavobacteriales</taxon>
        <taxon>Crocinitomicaceae</taxon>
        <taxon>Fluviicola</taxon>
    </lineage>
</organism>
<evidence type="ECO:0000313" key="2">
    <source>
        <dbReference type="Proteomes" id="UP000316008"/>
    </source>
</evidence>
<dbReference type="Proteomes" id="UP000316008">
    <property type="component" value="Unassembled WGS sequence"/>
</dbReference>